<feature type="non-terminal residue" evidence="1">
    <location>
        <position position="70"/>
    </location>
</feature>
<dbReference type="EMBL" id="OX395140">
    <property type="protein sequence ID" value="CAI5793578.1"/>
    <property type="molecule type" value="Genomic_DNA"/>
</dbReference>
<reference evidence="1" key="1">
    <citation type="submission" date="2022-12" db="EMBL/GenBank/DDBJ databases">
        <authorList>
            <person name="Alioto T."/>
            <person name="Alioto T."/>
            <person name="Gomez Garrido J."/>
        </authorList>
    </citation>
    <scope>NUCLEOTIDE SEQUENCE</scope>
</reference>
<protein>
    <submittedName>
        <fullName evidence="1">Uncharacterized protein</fullName>
    </submittedName>
</protein>
<sequence>SVLKCNNSPRSYENKSEPRVLKSATCRLMEHLVGRAYAIQIPSPGKEFSTHISFCSLNRTVFSQKEERDR</sequence>
<dbReference type="AlphaFoldDB" id="A0AA35LCU2"/>
<evidence type="ECO:0000313" key="1">
    <source>
        <dbReference type="EMBL" id="CAI5793578.1"/>
    </source>
</evidence>
<proteinExistence type="predicted"/>
<name>A0AA35LCU2_9SAUR</name>
<organism evidence="1 2">
    <name type="scientific">Podarcis lilfordi</name>
    <name type="common">Lilford's wall lizard</name>
    <dbReference type="NCBI Taxonomy" id="74358"/>
    <lineage>
        <taxon>Eukaryota</taxon>
        <taxon>Metazoa</taxon>
        <taxon>Chordata</taxon>
        <taxon>Craniata</taxon>
        <taxon>Vertebrata</taxon>
        <taxon>Euteleostomi</taxon>
        <taxon>Lepidosauria</taxon>
        <taxon>Squamata</taxon>
        <taxon>Bifurcata</taxon>
        <taxon>Unidentata</taxon>
        <taxon>Episquamata</taxon>
        <taxon>Laterata</taxon>
        <taxon>Lacertibaenia</taxon>
        <taxon>Lacertidae</taxon>
        <taxon>Podarcis</taxon>
    </lineage>
</organism>
<accession>A0AA35LCU2</accession>
<evidence type="ECO:0000313" key="2">
    <source>
        <dbReference type="Proteomes" id="UP001178461"/>
    </source>
</evidence>
<keyword evidence="2" id="KW-1185">Reference proteome</keyword>
<gene>
    <name evidence="1" type="ORF">PODLI_1B030134</name>
</gene>
<dbReference type="Proteomes" id="UP001178461">
    <property type="component" value="Chromosome Z"/>
</dbReference>
<feature type="non-terminal residue" evidence="1">
    <location>
        <position position="1"/>
    </location>
</feature>